<dbReference type="SUPFAM" id="SSF55920">
    <property type="entry name" value="Creatinase/aminopeptidase"/>
    <property type="match status" value="1"/>
</dbReference>
<comment type="function">
    <text evidence="1 6">Removes the N-terminal methionine from nascent proteins. The N-terminal methionine is often cleaved when the second residue in the primary sequence is small and uncharged (Met-Ala-, Cys, Gly, Pro, Ser, Thr, or Val). Requires deformylation of the N(alpha)-formylated initiator methionine before it can be hydrolyzed.</text>
</comment>
<proteinExistence type="inferred from homology"/>
<evidence type="ECO:0000256" key="1">
    <source>
        <dbReference type="ARBA" id="ARBA00002521"/>
    </source>
</evidence>
<feature type="binding site" evidence="6">
    <location>
        <position position="233"/>
    </location>
    <ligand>
        <name>a divalent metal cation</name>
        <dbReference type="ChEBI" id="CHEBI:60240"/>
        <label>2</label>
        <note>catalytic</note>
    </ligand>
</feature>
<dbReference type="InterPro" id="IPR002467">
    <property type="entry name" value="Pept_M24A_MAP1"/>
</dbReference>
<comment type="caution">
    <text evidence="9">The sequence shown here is derived from an EMBL/GenBank/DDBJ whole genome shotgun (WGS) entry which is preliminary data.</text>
</comment>
<comment type="subunit">
    <text evidence="6">Monomer.</text>
</comment>
<gene>
    <name evidence="6" type="primary">map</name>
    <name evidence="9" type="ORF">A3B31_03230</name>
</gene>
<keyword evidence="3 6" id="KW-0645">Protease</keyword>
<dbReference type="GO" id="GO:0070006">
    <property type="term" value="F:metalloaminopeptidase activity"/>
    <property type="evidence" value="ECO:0007669"/>
    <property type="project" value="UniProtKB-UniRule"/>
</dbReference>
<keyword evidence="4 6" id="KW-0479">Metal-binding</keyword>
<dbReference type="PANTHER" id="PTHR43330:SF27">
    <property type="entry name" value="METHIONINE AMINOPEPTIDASE"/>
    <property type="match status" value="1"/>
</dbReference>
<evidence type="ECO:0000256" key="3">
    <source>
        <dbReference type="ARBA" id="ARBA00022670"/>
    </source>
</evidence>
<feature type="binding site" evidence="6">
    <location>
        <position position="176"/>
    </location>
    <ligand>
        <name>substrate</name>
    </ligand>
</feature>
<reference evidence="9 10" key="1">
    <citation type="journal article" date="2016" name="Nat. Commun.">
        <title>Thousands of microbial genomes shed light on interconnected biogeochemical processes in an aquifer system.</title>
        <authorList>
            <person name="Anantharaman K."/>
            <person name="Brown C.T."/>
            <person name="Hug L.A."/>
            <person name="Sharon I."/>
            <person name="Castelle C.J."/>
            <person name="Probst A.J."/>
            <person name="Thomas B.C."/>
            <person name="Singh A."/>
            <person name="Wilkins M.J."/>
            <person name="Karaoz U."/>
            <person name="Brodie E.L."/>
            <person name="Williams K.H."/>
            <person name="Hubbard S.S."/>
            <person name="Banfield J.F."/>
        </authorList>
    </citation>
    <scope>NUCLEOTIDE SEQUENCE [LARGE SCALE GENOMIC DNA]</scope>
</reference>
<dbReference type="GO" id="GO:0005829">
    <property type="term" value="C:cytosol"/>
    <property type="evidence" value="ECO:0007669"/>
    <property type="project" value="TreeGrafter"/>
</dbReference>
<comment type="similarity">
    <text evidence="6">Belongs to the peptidase M24A family. Methionine aminopeptidase type 1 subfamily.</text>
</comment>
<evidence type="ECO:0000256" key="7">
    <source>
        <dbReference type="RuleBase" id="RU003653"/>
    </source>
</evidence>
<dbReference type="Proteomes" id="UP000177349">
    <property type="component" value="Unassembled WGS sequence"/>
</dbReference>
<dbReference type="NCBIfam" id="TIGR00500">
    <property type="entry name" value="met_pdase_I"/>
    <property type="match status" value="1"/>
</dbReference>
<feature type="binding site" evidence="6">
    <location>
        <position position="202"/>
    </location>
    <ligand>
        <name>a divalent metal cation</name>
        <dbReference type="ChEBI" id="CHEBI:60240"/>
        <label>2</label>
        <note>catalytic</note>
    </ligand>
</feature>
<dbReference type="EMBL" id="MHKN01000010">
    <property type="protein sequence ID" value="OGY92768.1"/>
    <property type="molecule type" value="Genomic_DNA"/>
</dbReference>
<feature type="binding site" evidence="6">
    <location>
        <position position="106"/>
    </location>
    <ligand>
        <name>a divalent metal cation</name>
        <dbReference type="ChEBI" id="CHEBI:60240"/>
        <label>1</label>
    </ligand>
</feature>
<feature type="domain" description="Peptidase M24" evidence="8">
    <location>
        <begin position="12"/>
        <end position="240"/>
    </location>
</feature>
<dbReference type="InterPro" id="IPR036005">
    <property type="entry name" value="Creatinase/aminopeptidase-like"/>
</dbReference>
<dbReference type="HAMAP" id="MF_01974">
    <property type="entry name" value="MetAP_1"/>
    <property type="match status" value="1"/>
</dbReference>
<dbReference type="PANTHER" id="PTHR43330">
    <property type="entry name" value="METHIONINE AMINOPEPTIDASE"/>
    <property type="match status" value="1"/>
</dbReference>
<feature type="binding site" evidence="6">
    <location>
        <position position="233"/>
    </location>
    <ligand>
        <name>a divalent metal cation</name>
        <dbReference type="ChEBI" id="CHEBI:60240"/>
        <label>1</label>
    </ligand>
</feature>
<dbReference type="InterPro" id="IPR001714">
    <property type="entry name" value="Pept_M24_MAP"/>
</dbReference>
<dbReference type="AlphaFoldDB" id="A0A1G2BUQ3"/>
<feature type="binding site" evidence="6">
    <location>
        <position position="106"/>
    </location>
    <ligand>
        <name>a divalent metal cation</name>
        <dbReference type="ChEBI" id="CHEBI:60240"/>
        <label>2</label>
        <note>catalytic</note>
    </ligand>
</feature>
<dbReference type="EC" id="3.4.11.18" evidence="6 7"/>
<evidence type="ECO:0000256" key="2">
    <source>
        <dbReference type="ARBA" id="ARBA00022438"/>
    </source>
</evidence>
<evidence type="ECO:0000259" key="8">
    <source>
        <dbReference type="Pfam" id="PF00557"/>
    </source>
</evidence>
<protein>
    <recommendedName>
        <fullName evidence="6 7">Methionine aminopeptidase</fullName>
        <shortName evidence="6">MAP</shortName>
        <shortName evidence="6">MetAP</shortName>
        <ecNumber evidence="6 7">3.4.11.18</ecNumber>
    </recommendedName>
    <alternativeName>
        <fullName evidence="6">Peptidase M</fullName>
    </alternativeName>
</protein>
<feature type="binding site" evidence="6">
    <location>
        <position position="169"/>
    </location>
    <ligand>
        <name>a divalent metal cation</name>
        <dbReference type="ChEBI" id="CHEBI:60240"/>
        <label>2</label>
        <note>catalytic</note>
    </ligand>
</feature>
<dbReference type="CDD" id="cd01086">
    <property type="entry name" value="MetAP1"/>
    <property type="match status" value="1"/>
</dbReference>
<evidence type="ECO:0000256" key="4">
    <source>
        <dbReference type="ARBA" id="ARBA00022723"/>
    </source>
</evidence>
<evidence type="ECO:0000313" key="9">
    <source>
        <dbReference type="EMBL" id="OGY92768.1"/>
    </source>
</evidence>
<keyword evidence="5 6" id="KW-0378">Hydrolase</keyword>
<evidence type="ECO:0000313" key="10">
    <source>
        <dbReference type="Proteomes" id="UP000177349"/>
    </source>
</evidence>
<feature type="binding site" evidence="6">
    <location>
        <position position="78"/>
    </location>
    <ligand>
        <name>substrate</name>
    </ligand>
</feature>
<dbReference type="PRINTS" id="PR00599">
    <property type="entry name" value="MAPEPTIDASE"/>
</dbReference>
<dbReference type="Pfam" id="PF00557">
    <property type="entry name" value="Peptidase_M24"/>
    <property type="match status" value="1"/>
</dbReference>
<name>A0A1G2BUQ3_9BACT</name>
<organism evidence="9 10">
    <name type="scientific">Candidatus Komeilibacteria bacterium RIFCSPLOWO2_01_FULL_53_11</name>
    <dbReference type="NCBI Taxonomy" id="1798552"/>
    <lineage>
        <taxon>Bacteria</taxon>
        <taxon>Candidatus Komeiliibacteriota</taxon>
    </lineage>
</organism>
<evidence type="ECO:0000256" key="5">
    <source>
        <dbReference type="ARBA" id="ARBA00022801"/>
    </source>
</evidence>
<keyword evidence="2 6" id="KW-0031">Aminopeptidase</keyword>
<dbReference type="GO" id="GO:0006508">
    <property type="term" value="P:proteolysis"/>
    <property type="evidence" value="ECO:0007669"/>
    <property type="project" value="UniProtKB-KW"/>
</dbReference>
<dbReference type="InterPro" id="IPR000994">
    <property type="entry name" value="Pept_M24"/>
</dbReference>
<evidence type="ECO:0000256" key="6">
    <source>
        <dbReference type="HAMAP-Rule" id="MF_01974"/>
    </source>
</evidence>
<accession>A0A1G2BUQ3</accession>
<dbReference type="GO" id="GO:0046872">
    <property type="term" value="F:metal ion binding"/>
    <property type="evidence" value="ECO:0007669"/>
    <property type="project" value="UniProtKB-UniRule"/>
</dbReference>
<comment type="catalytic activity">
    <reaction evidence="6 7">
        <text>Release of N-terminal amino acids, preferentially methionine, from peptides and arylamides.</text>
        <dbReference type="EC" id="3.4.11.18"/>
    </reaction>
</comment>
<sequence>MMVKTQEEIRIIAEGGKLLGAILEDVVSRIREEVTGHELAEFAARRMQEAGGKPAFVGYGTPPYPAALCVSLNNCVVHGIPSDYAFQPGDIISLDIGMIYQGLYTDMARTVSLEPITQRERELIDTASQALDVGISEIRPGNTTGDIGYAIQQYVEGKGFGVVRDLAGHGVGHALHEKPEITNFGTRRSGTKLKTGMVLAVEPMITLGDWHVRIARDGWSVMTADGSKAAHAEDTIVVTDSGYEILTR</sequence>
<feature type="binding site" evidence="6">
    <location>
        <position position="95"/>
    </location>
    <ligand>
        <name>a divalent metal cation</name>
        <dbReference type="ChEBI" id="CHEBI:60240"/>
        <label>1</label>
    </ligand>
</feature>
<dbReference type="Gene3D" id="3.90.230.10">
    <property type="entry name" value="Creatinase/methionine aminopeptidase superfamily"/>
    <property type="match status" value="1"/>
</dbReference>
<comment type="cofactor">
    <cofactor evidence="6">
        <name>Co(2+)</name>
        <dbReference type="ChEBI" id="CHEBI:48828"/>
    </cofactor>
    <cofactor evidence="6">
        <name>Zn(2+)</name>
        <dbReference type="ChEBI" id="CHEBI:29105"/>
    </cofactor>
    <cofactor evidence="6">
        <name>Mn(2+)</name>
        <dbReference type="ChEBI" id="CHEBI:29035"/>
    </cofactor>
    <cofactor evidence="6">
        <name>Fe(2+)</name>
        <dbReference type="ChEBI" id="CHEBI:29033"/>
    </cofactor>
    <text evidence="6">Binds 2 divalent metal cations per subunit. Has a high-affinity and a low affinity metal-binding site. The true nature of the physiological cofactor is under debate. The enzyme is active with cobalt, zinc, manganese or divalent iron ions. Most likely, methionine aminopeptidases function as mononuclear Fe(2+)-metalloproteases under physiological conditions, and the catalytically relevant metal-binding site has been assigned to the histidine-containing high-affinity site.</text>
</comment>
<dbReference type="GO" id="GO:0004239">
    <property type="term" value="F:initiator methionyl aminopeptidase activity"/>
    <property type="evidence" value="ECO:0007669"/>
    <property type="project" value="UniProtKB-UniRule"/>
</dbReference>